<evidence type="ECO:0000259" key="2">
    <source>
        <dbReference type="PROSITE" id="PS51186"/>
    </source>
</evidence>
<organism evidence="3 4">
    <name type="scientific">Paenibacillus phytohabitans</name>
    <dbReference type="NCBI Taxonomy" id="2654978"/>
    <lineage>
        <taxon>Bacteria</taxon>
        <taxon>Bacillati</taxon>
        <taxon>Bacillota</taxon>
        <taxon>Bacilli</taxon>
        <taxon>Bacillales</taxon>
        <taxon>Paenibacillaceae</taxon>
        <taxon>Paenibacillus</taxon>
    </lineage>
</organism>
<accession>A0ABX1Y9S0</accession>
<evidence type="ECO:0000256" key="1">
    <source>
        <dbReference type="SAM" id="MobiDB-lite"/>
    </source>
</evidence>
<dbReference type="EMBL" id="WHOB01000016">
    <property type="protein sequence ID" value="NOU77683.1"/>
    <property type="molecule type" value="Genomic_DNA"/>
</dbReference>
<dbReference type="Proteomes" id="UP000596857">
    <property type="component" value="Unassembled WGS sequence"/>
</dbReference>
<dbReference type="InterPro" id="IPR000182">
    <property type="entry name" value="GNAT_dom"/>
</dbReference>
<dbReference type="PROSITE" id="PS51186">
    <property type="entry name" value="GNAT"/>
    <property type="match status" value="2"/>
</dbReference>
<dbReference type="Gene3D" id="3.40.630.30">
    <property type="match status" value="2"/>
</dbReference>
<reference evidence="3 4" key="1">
    <citation type="submission" date="2019-10" db="EMBL/GenBank/DDBJ databases">
        <title>Description of Paenibacillus terricola sp. nov.</title>
        <authorList>
            <person name="Carlier A."/>
            <person name="Qi S."/>
        </authorList>
    </citation>
    <scope>NUCLEOTIDE SEQUENCE [LARGE SCALE GENOMIC DNA]</scope>
    <source>
        <strain evidence="3 4">LMG 31459</strain>
    </source>
</reference>
<sequence length="361" mass="40363">MNTQESGESSSEQRPEMIRGGREHSADILKLLREAAGWMESKGINQWTPGQFSIRDVEDYLSSREVYLAMEGAALAGMFTLQFSDIQYWGDRNDESYAYLHRLAVAKSHRGMGLGGQMIRFALRRAEERGCAGLRLDTVAHNIKLNRYYQSLGFHYMGTRDVGAGRLVNLYEYEAETGDPGSVILRYMGEADYALMKEWSVSPEYLKKWAGPSLSYPLDDRQLERYLDGANHPAESGLLVYCAVLRATGQTVGHISLSGIDRENGSARISRVVVDPGSQGRGIGLQMVREVLRIGFEGLRLHRISLGVFDFNTAAQKTYETAGFTREGISREAATFGGRYADCIEMGILDREWRANRPSGK</sequence>
<feature type="domain" description="N-acetyltransferase" evidence="2">
    <location>
        <begin position="183"/>
        <end position="351"/>
    </location>
</feature>
<dbReference type="RefSeq" id="WP_171715935.1">
    <property type="nucleotide sequence ID" value="NZ_WHOB01000016.1"/>
</dbReference>
<comment type="caution">
    <text evidence="3">The sequence shown here is derived from an EMBL/GenBank/DDBJ whole genome shotgun (WGS) entry which is preliminary data.</text>
</comment>
<evidence type="ECO:0000313" key="3">
    <source>
        <dbReference type="EMBL" id="NOU77683.1"/>
    </source>
</evidence>
<feature type="compositionally biased region" description="Basic and acidic residues" evidence="1">
    <location>
        <begin position="11"/>
        <end position="20"/>
    </location>
</feature>
<dbReference type="CDD" id="cd04301">
    <property type="entry name" value="NAT_SF"/>
    <property type="match status" value="2"/>
</dbReference>
<gene>
    <name evidence="3" type="ORF">GC101_02200</name>
</gene>
<dbReference type="PANTHER" id="PTHR43415:SF5">
    <property type="entry name" value="ACETYLTRANSFERASE"/>
    <property type="match status" value="1"/>
</dbReference>
<protein>
    <submittedName>
        <fullName evidence="3">GNAT family N-acetyltransferase</fullName>
    </submittedName>
</protein>
<name>A0ABX1Y9S0_9BACL</name>
<proteinExistence type="predicted"/>
<dbReference type="InterPro" id="IPR016181">
    <property type="entry name" value="Acyl_CoA_acyltransferase"/>
</dbReference>
<dbReference type="Pfam" id="PF13302">
    <property type="entry name" value="Acetyltransf_3"/>
    <property type="match status" value="1"/>
</dbReference>
<dbReference type="SUPFAM" id="SSF55729">
    <property type="entry name" value="Acyl-CoA N-acyltransferases (Nat)"/>
    <property type="match status" value="2"/>
</dbReference>
<feature type="region of interest" description="Disordered" evidence="1">
    <location>
        <begin position="1"/>
        <end position="20"/>
    </location>
</feature>
<dbReference type="PANTHER" id="PTHR43415">
    <property type="entry name" value="SPERMIDINE N(1)-ACETYLTRANSFERASE"/>
    <property type="match status" value="1"/>
</dbReference>
<dbReference type="Pfam" id="PF00583">
    <property type="entry name" value="Acetyltransf_1"/>
    <property type="match status" value="1"/>
</dbReference>
<keyword evidence="4" id="KW-1185">Reference proteome</keyword>
<evidence type="ECO:0000313" key="4">
    <source>
        <dbReference type="Proteomes" id="UP000596857"/>
    </source>
</evidence>
<feature type="compositionally biased region" description="Polar residues" evidence="1">
    <location>
        <begin position="1"/>
        <end position="10"/>
    </location>
</feature>
<feature type="domain" description="N-acetyltransferase" evidence="2">
    <location>
        <begin position="16"/>
        <end position="176"/>
    </location>
</feature>